<dbReference type="PaxDb" id="39947-Q5N748"/>
<keyword evidence="1" id="KW-0472">Membrane</keyword>
<reference evidence="2 3" key="2">
    <citation type="journal article" date="2013" name="Plant Cell Physiol.">
        <title>Rice Annotation Project Database (RAP-DB): an integrative and interactive database for rice genomics.</title>
        <authorList>
            <person name="Sakai H."/>
            <person name="Lee S.S."/>
            <person name="Tanaka T."/>
            <person name="Numa H."/>
            <person name="Kim J."/>
            <person name="Kawahara Y."/>
            <person name="Wakimoto H."/>
            <person name="Yang C.C."/>
            <person name="Iwamoto M."/>
            <person name="Abe T."/>
            <person name="Yamada Y."/>
            <person name="Muto A."/>
            <person name="Inokuchi H."/>
            <person name="Ikemura T."/>
            <person name="Matsumoto T."/>
            <person name="Sasaki T."/>
            <person name="Itoh T."/>
        </authorList>
    </citation>
    <scope>NUCLEOTIDE SEQUENCE [LARGE SCALE GENOMIC DNA]</scope>
    <source>
        <strain evidence="3">cv. Nipponbare</strain>
    </source>
</reference>
<reference evidence="2 3" key="3">
    <citation type="journal article" date="2013" name="Rice">
        <title>Improvement of the Oryza sativa Nipponbare reference genome using next generation sequence and optical map data.</title>
        <authorList>
            <person name="Kawahara Y."/>
            <person name="de la Bastide M."/>
            <person name="Hamilton J.P."/>
            <person name="Kanamori H."/>
            <person name="McCombie W.R."/>
            <person name="Ouyang S."/>
            <person name="Schwartz D.C."/>
            <person name="Tanaka T."/>
            <person name="Wu J."/>
            <person name="Zhou S."/>
            <person name="Childs K.L."/>
            <person name="Davidson R.M."/>
            <person name="Lin H."/>
            <person name="Quesada-Ocampo L."/>
            <person name="Vaillancourt B."/>
            <person name="Sakai H."/>
            <person name="Lee S.S."/>
            <person name="Kim J."/>
            <person name="Numa H."/>
            <person name="Itoh T."/>
            <person name="Buell C.R."/>
            <person name="Matsumoto T."/>
        </authorList>
    </citation>
    <scope>NUCLEOTIDE SEQUENCE [LARGE SCALE GENOMIC DNA]</scope>
    <source>
        <strain evidence="3">cv. Nipponbare</strain>
    </source>
</reference>
<feature type="transmembrane region" description="Helical" evidence="1">
    <location>
        <begin position="77"/>
        <end position="97"/>
    </location>
</feature>
<protein>
    <submittedName>
        <fullName evidence="2">Os01g0871400 protein</fullName>
    </submittedName>
</protein>
<evidence type="ECO:0000313" key="3">
    <source>
        <dbReference type="Proteomes" id="UP000059680"/>
    </source>
</evidence>
<feature type="transmembrane region" description="Helical" evidence="1">
    <location>
        <begin position="44"/>
        <end position="65"/>
    </location>
</feature>
<gene>
    <name evidence="2" type="ordered locus">Os01g0871400</name>
    <name evidence="2" type="ORF">OSNPB_010871400</name>
</gene>
<name>Q5N748_ORYSJ</name>
<keyword evidence="1" id="KW-1133">Transmembrane helix</keyword>
<reference evidence="3" key="1">
    <citation type="journal article" date="2005" name="Nature">
        <title>The map-based sequence of the rice genome.</title>
        <authorList>
            <consortium name="International rice genome sequencing project (IRGSP)"/>
            <person name="Matsumoto T."/>
            <person name="Wu J."/>
            <person name="Kanamori H."/>
            <person name="Katayose Y."/>
            <person name="Fujisawa M."/>
            <person name="Namiki N."/>
            <person name="Mizuno H."/>
            <person name="Yamamoto K."/>
            <person name="Antonio B.A."/>
            <person name="Baba T."/>
            <person name="Sakata K."/>
            <person name="Nagamura Y."/>
            <person name="Aoki H."/>
            <person name="Arikawa K."/>
            <person name="Arita K."/>
            <person name="Bito T."/>
            <person name="Chiden Y."/>
            <person name="Fujitsuka N."/>
            <person name="Fukunaka R."/>
            <person name="Hamada M."/>
            <person name="Harada C."/>
            <person name="Hayashi A."/>
            <person name="Hijishita S."/>
            <person name="Honda M."/>
            <person name="Hosokawa S."/>
            <person name="Ichikawa Y."/>
            <person name="Idonuma A."/>
            <person name="Iijima M."/>
            <person name="Ikeda M."/>
            <person name="Ikeno M."/>
            <person name="Ito K."/>
            <person name="Ito S."/>
            <person name="Ito T."/>
            <person name="Ito Y."/>
            <person name="Ito Y."/>
            <person name="Iwabuchi A."/>
            <person name="Kamiya K."/>
            <person name="Karasawa W."/>
            <person name="Kurita K."/>
            <person name="Katagiri S."/>
            <person name="Kikuta A."/>
            <person name="Kobayashi H."/>
            <person name="Kobayashi N."/>
            <person name="Machita K."/>
            <person name="Maehara T."/>
            <person name="Masukawa M."/>
            <person name="Mizubayashi T."/>
            <person name="Mukai Y."/>
            <person name="Nagasaki H."/>
            <person name="Nagata Y."/>
            <person name="Naito S."/>
            <person name="Nakashima M."/>
            <person name="Nakama Y."/>
            <person name="Nakamichi Y."/>
            <person name="Nakamura M."/>
            <person name="Meguro A."/>
            <person name="Negishi M."/>
            <person name="Ohta I."/>
            <person name="Ohta T."/>
            <person name="Okamoto M."/>
            <person name="Ono N."/>
            <person name="Saji S."/>
            <person name="Sakaguchi M."/>
            <person name="Sakai K."/>
            <person name="Shibata M."/>
            <person name="Shimokawa T."/>
            <person name="Song J."/>
            <person name="Takazaki Y."/>
            <person name="Terasawa K."/>
            <person name="Tsugane M."/>
            <person name="Tsuji K."/>
            <person name="Ueda S."/>
            <person name="Waki K."/>
            <person name="Yamagata H."/>
            <person name="Yamamoto M."/>
            <person name="Yamamoto S."/>
            <person name="Yamane H."/>
            <person name="Yoshiki S."/>
            <person name="Yoshihara R."/>
            <person name="Yukawa K."/>
            <person name="Zhong H."/>
            <person name="Yano M."/>
            <person name="Yuan Q."/>
            <person name="Ouyang S."/>
            <person name="Liu J."/>
            <person name="Jones K.M."/>
            <person name="Gansberger K."/>
            <person name="Moffat K."/>
            <person name="Hill J."/>
            <person name="Bera J."/>
            <person name="Fadrosh D."/>
            <person name="Jin S."/>
            <person name="Johri S."/>
            <person name="Kim M."/>
            <person name="Overton L."/>
            <person name="Reardon M."/>
            <person name="Tsitrin T."/>
            <person name="Vuong H."/>
            <person name="Weaver B."/>
            <person name="Ciecko A."/>
            <person name="Tallon L."/>
            <person name="Jackson J."/>
            <person name="Pai G."/>
            <person name="Aken S.V."/>
            <person name="Utterback T."/>
            <person name="Reidmuller S."/>
            <person name="Feldblyum T."/>
            <person name="Hsiao J."/>
            <person name="Zismann V."/>
            <person name="Iobst S."/>
            <person name="de Vazeille A.R."/>
            <person name="Buell C.R."/>
            <person name="Ying K."/>
            <person name="Li Y."/>
            <person name="Lu T."/>
            <person name="Huang Y."/>
            <person name="Zhao Q."/>
            <person name="Feng Q."/>
            <person name="Zhang L."/>
            <person name="Zhu J."/>
            <person name="Weng Q."/>
            <person name="Mu J."/>
            <person name="Lu Y."/>
            <person name="Fan D."/>
            <person name="Liu Y."/>
            <person name="Guan J."/>
            <person name="Zhang Y."/>
            <person name="Yu S."/>
            <person name="Liu X."/>
            <person name="Zhang Y."/>
            <person name="Hong G."/>
            <person name="Han B."/>
            <person name="Choisne N."/>
            <person name="Demange N."/>
            <person name="Orjeda G."/>
            <person name="Samain S."/>
            <person name="Cattolico L."/>
            <person name="Pelletier E."/>
            <person name="Couloux A."/>
            <person name="Segurens B."/>
            <person name="Wincker P."/>
            <person name="D'Hont A."/>
            <person name="Scarpelli C."/>
            <person name="Weissenbach J."/>
            <person name="Salanoubat M."/>
            <person name="Quetier F."/>
            <person name="Yu Y."/>
            <person name="Kim H.R."/>
            <person name="Rambo T."/>
            <person name="Currie J."/>
            <person name="Collura K."/>
            <person name="Luo M."/>
            <person name="Yang T."/>
            <person name="Ammiraju J.S.S."/>
            <person name="Engler F."/>
            <person name="Soderlund C."/>
            <person name="Wing R.A."/>
            <person name="Palmer L.E."/>
            <person name="de la Bastide M."/>
            <person name="Spiegel L."/>
            <person name="Nascimento L."/>
            <person name="Zutavern T."/>
            <person name="O'Shaughnessy A."/>
            <person name="Dike S."/>
            <person name="Dedhia N."/>
            <person name="Preston R."/>
            <person name="Balija V."/>
            <person name="McCombie W.R."/>
            <person name="Chow T."/>
            <person name="Chen H."/>
            <person name="Chung M."/>
            <person name="Chen C."/>
            <person name="Shaw J."/>
            <person name="Wu H."/>
            <person name="Hsiao K."/>
            <person name="Chao Y."/>
            <person name="Chu M."/>
            <person name="Cheng C."/>
            <person name="Hour A."/>
            <person name="Lee P."/>
            <person name="Lin S."/>
            <person name="Lin Y."/>
            <person name="Liou J."/>
            <person name="Liu S."/>
            <person name="Hsing Y."/>
            <person name="Raghuvanshi S."/>
            <person name="Mohanty A."/>
            <person name="Bharti A.K."/>
            <person name="Gaur A."/>
            <person name="Gupta V."/>
            <person name="Kumar D."/>
            <person name="Ravi V."/>
            <person name="Vij S."/>
            <person name="Kapur A."/>
            <person name="Khurana P."/>
            <person name="Khurana P."/>
            <person name="Khurana J.P."/>
            <person name="Tyagi A.K."/>
            <person name="Gaikwad K."/>
            <person name="Singh A."/>
            <person name="Dalal V."/>
            <person name="Srivastava S."/>
            <person name="Dixit A."/>
            <person name="Pal A.K."/>
            <person name="Ghazi I.A."/>
            <person name="Yadav M."/>
            <person name="Pandit A."/>
            <person name="Bhargava A."/>
            <person name="Sureshbabu K."/>
            <person name="Batra K."/>
            <person name="Sharma T.R."/>
            <person name="Mohapatra T."/>
            <person name="Singh N.K."/>
            <person name="Messing J."/>
            <person name="Nelson A.B."/>
            <person name="Fuks G."/>
            <person name="Kavchok S."/>
            <person name="Keizer G."/>
            <person name="Linton E."/>
            <person name="Llaca V."/>
            <person name="Song R."/>
            <person name="Tanyolac B."/>
            <person name="Young S."/>
            <person name="Ho-Il K."/>
            <person name="Hahn J.H."/>
            <person name="Sangsakoo G."/>
            <person name="Vanavichit A."/>
            <person name="de Mattos Luiz.A.T."/>
            <person name="Zimmer P.D."/>
            <person name="Malone G."/>
            <person name="Dellagostin O."/>
            <person name="de Oliveira A.C."/>
            <person name="Bevan M."/>
            <person name="Bancroft I."/>
            <person name="Minx P."/>
            <person name="Cordum H."/>
            <person name="Wilson R."/>
            <person name="Cheng Z."/>
            <person name="Jin W."/>
            <person name="Jiang J."/>
            <person name="Leong S.A."/>
            <person name="Iwama H."/>
            <person name="Gojobori T."/>
            <person name="Itoh T."/>
            <person name="Niimura Y."/>
            <person name="Fujii Y."/>
            <person name="Habara T."/>
            <person name="Sakai H."/>
            <person name="Sato Y."/>
            <person name="Wilson G."/>
            <person name="Kumar K."/>
            <person name="McCouch S."/>
            <person name="Juretic N."/>
            <person name="Hoen D."/>
            <person name="Wright S."/>
            <person name="Bruskiewich R."/>
            <person name="Bureau T."/>
            <person name="Miyao A."/>
            <person name="Hirochika H."/>
            <person name="Nishikawa T."/>
            <person name="Kadowaki K."/>
            <person name="Sugiura M."/>
            <person name="Burr B."/>
            <person name="Sasaki T."/>
        </authorList>
    </citation>
    <scope>NUCLEOTIDE SEQUENCE [LARGE SCALE GENOMIC DNA]</scope>
    <source>
        <strain evidence="3">cv. Nipponbare</strain>
    </source>
</reference>
<sequence>MPRVRGRRVPCMPELEGGVVRARGSLPPRTPPTSLTQHHKNTTLALPLGNAAATAICSISLPSYYYLPRGKITSNSLFVYFCMLASCNCFLAPSCVVC</sequence>
<evidence type="ECO:0000313" key="2">
    <source>
        <dbReference type="EMBL" id="BAS75449.1"/>
    </source>
</evidence>
<organism evidence="2 3">
    <name type="scientific">Oryza sativa subsp. japonica</name>
    <name type="common">Rice</name>
    <dbReference type="NCBI Taxonomy" id="39947"/>
    <lineage>
        <taxon>Eukaryota</taxon>
        <taxon>Viridiplantae</taxon>
        <taxon>Streptophyta</taxon>
        <taxon>Embryophyta</taxon>
        <taxon>Tracheophyta</taxon>
        <taxon>Spermatophyta</taxon>
        <taxon>Magnoliopsida</taxon>
        <taxon>Liliopsida</taxon>
        <taxon>Poales</taxon>
        <taxon>Poaceae</taxon>
        <taxon>BOP clade</taxon>
        <taxon>Oryzoideae</taxon>
        <taxon>Oryzeae</taxon>
        <taxon>Oryzinae</taxon>
        <taxon>Oryza</taxon>
        <taxon>Oryza sativa</taxon>
    </lineage>
</organism>
<dbReference type="Gramene" id="Os01t0871400-01">
    <property type="protein sequence ID" value="Os01t0871400-01"/>
    <property type="gene ID" value="Os01g0871400"/>
</dbReference>
<proteinExistence type="predicted"/>
<dbReference type="EMBL" id="AP014957">
    <property type="protein sequence ID" value="BAS75449.1"/>
    <property type="molecule type" value="Genomic_DNA"/>
</dbReference>
<dbReference type="HOGENOM" id="CLU_2487083_0_0_1"/>
<keyword evidence="1" id="KW-0812">Transmembrane</keyword>
<dbReference type="InParanoid" id="Q5N748"/>
<dbReference type="Proteomes" id="UP000059680">
    <property type="component" value="Chromosome 1"/>
</dbReference>
<dbReference type="OMA" id="LASCNCF"/>
<keyword evidence="3" id="KW-1185">Reference proteome</keyword>
<evidence type="ECO:0000256" key="1">
    <source>
        <dbReference type="SAM" id="Phobius"/>
    </source>
</evidence>
<dbReference type="AlphaFoldDB" id="Q5N748"/>
<accession>Q5N748</accession>